<protein>
    <submittedName>
        <fullName evidence="2">Uncharacterized protein</fullName>
    </submittedName>
</protein>
<feature type="compositionally biased region" description="Low complexity" evidence="1">
    <location>
        <begin position="1"/>
        <end position="16"/>
    </location>
</feature>
<evidence type="ECO:0000256" key="1">
    <source>
        <dbReference type="SAM" id="MobiDB-lite"/>
    </source>
</evidence>
<organism evidence="2 3">
    <name type="scientific">Talaromyces proteolyticus</name>
    <dbReference type="NCBI Taxonomy" id="1131652"/>
    <lineage>
        <taxon>Eukaryota</taxon>
        <taxon>Fungi</taxon>
        <taxon>Dikarya</taxon>
        <taxon>Ascomycota</taxon>
        <taxon>Pezizomycotina</taxon>
        <taxon>Eurotiomycetes</taxon>
        <taxon>Eurotiomycetidae</taxon>
        <taxon>Eurotiales</taxon>
        <taxon>Trichocomaceae</taxon>
        <taxon>Talaromyces</taxon>
        <taxon>Talaromyces sect. Bacilispori</taxon>
    </lineage>
</organism>
<dbReference type="GeneID" id="70239791"/>
<dbReference type="Proteomes" id="UP001201262">
    <property type="component" value="Unassembled WGS sequence"/>
</dbReference>
<dbReference type="RefSeq" id="XP_046073240.1">
    <property type="nucleotide sequence ID" value="XM_046209504.1"/>
</dbReference>
<gene>
    <name evidence="2" type="ORF">BGW36DRAFT_150394</name>
</gene>
<evidence type="ECO:0000313" key="2">
    <source>
        <dbReference type="EMBL" id="KAH8698776.1"/>
    </source>
</evidence>
<feature type="region of interest" description="Disordered" evidence="1">
    <location>
        <begin position="1"/>
        <end position="21"/>
    </location>
</feature>
<reference evidence="2" key="1">
    <citation type="submission" date="2021-12" db="EMBL/GenBank/DDBJ databases">
        <title>Convergent genome expansion in fungi linked to evolution of root-endophyte symbiosis.</title>
        <authorList>
            <consortium name="DOE Joint Genome Institute"/>
            <person name="Ke Y.-H."/>
            <person name="Bonito G."/>
            <person name="Liao H.-L."/>
            <person name="Looney B."/>
            <person name="Rojas-Flechas A."/>
            <person name="Nash J."/>
            <person name="Hameed K."/>
            <person name="Schadt C."/>
            <person name="Martin F."/>
            <person name="Crous P.W."/>
            <person name="Miettinen O."/>
            <person name="Magnuson J.K."/>
            <person name="Labbe J."/>
            <person name="Jacobson D."/>
            <person name="Doktycz M.J."/>
            <person name="Veneault-Fourrey C."/>
            <person name="Kuo A."/>
            <person name="Mondo S."/>
            <person name="Calhoun S."/>
            <person name="Riley R."/>
            <person name="Ohm R."/>
            <person name="LaButti K."/>
            <person name="Andreopoulos B."/>
            <person name="Pangilinan J."/>
            <person name="Nolan M."/>
            <person name="Tritt A."/>
            <person name="Clum A."/>
            <person name="Lipzen A."/>
            <person name="Daum C."/>
            <person name="Barry K."/>
            <person name="Grigoriev I.V."/>
            <person name="Vilgalys R."/>
        </authorList>
    </citation>
    <scope>NUCLEOTIDE SEQUENCE</scope>
    <source>
        <strain evidence="2">PMI_201</strain>
    </source>
</reference>
<comment type="caution">
    <text evidence="2">The sequence shown here is derived from an EMBL/GenBank/DDBJ whole genome shotgun (WGS) entry which is preliminary data.</text>
</comment>
<accession>A0AAD4KT57</accession>
<keyword evidence="3" id="KW-1185">Reference proteome</keyword>
<dbReference type="AlphaFoldDB" id="A0AAD4KT57"/>
<sequence>MASASSPDQSPAASHAGVLSPAQRVDDSGRFIMLDAAPHEHHPSPIAHRLVPAPPANGLPGRSLAVSAFRLSPWLSLLFSRSPINHQPPTINHHSSIDPRPIAPSIPSCSHASPPRLSAPWLKCALSLLTACKGQPSVC</sequence>
<evidence type="ECO:0000313" key="3">
    <source>
        <dbReference type="Proteomes" id="UP001201262"/>
    </source>
</evidence>
<dbReference type="EMBL" id="JAJTJA010000005">
    <property type="protein sequence ID" value="KAH8698776.1"/>
    <property type="molecule type" value="Genomic_DNA"/>
</dbReference>
<proteinExistence type="predicted"/>
<name>A0AAD4KT57_9EURO</name>